<evidence type="ECO:0000256" key="5">
    <source>
        <dbReference type="ARBA" id="ARBA00022989"/>
    </source>
</evidence>
<protein>
    <submittedName>
        <fullName evidence="8">UDP-GlcNAc:undecaprenyl-phosphate GlcNAc-1-phosphate transferase</fullName>
        <ecNumber evidence="8">2.7.8.33</ecNumber>
    </submittedName>
</protein>
<keyword evidence="2" id="KW-1003">Cell membrane</keyword>
<feature type="transmembrane region" description="Helical" evidence="7">
    <location>
        <begin position="109"/>
        <end position="126"/>
    </location>
</feature>
<gene>
    <name evidence="8" type="ORF">J2S11_002288</name>
</gene>
<organism evidence="8 9">
    <name type="scientific">Caldalkalibacillus horti</name>
    <dbReference type="NCBI Taxonomy" id="77523"/>
    <lineage>
        <taxon>Bacteria</taxon>
        <taxon>Bacillati</taxon>
        <taxon>Bacillota</taxon>
        <taxon>Bacilli</taxon>
        <taxon>Bacillales</taxon>
        <taxon>Bacillaceae</taxon>
        <taxon>Caldalkalibacillus</taxon>
    </lineage>
</organism>
<feature type="transmembrane region" description="Helical" evidence="7">
    <location>
        <begin position="80"/>
        <end position="97"/>
    </location>
</feature>
<keyword evidence="5 7" id="KW-1133">Transmembrane helix</keyword>
<feature type="transmembrane region" description="Helical" evidence="7">
    <location>
        <begin position="54"/>
        <end position="74"/>
    </location>
</feature>
<dbReference type="EMBL" id="JAUSTY010000008">
    <property type="protein sequence ID" value="MDQ0166384.1"/>
    <property type="molecule type" value="Genomic_DNA"/>
</dbReference>
<comment type="subcellular location">
    <subcellularLocation>
        <location evidence="1">Cell membrane</location>
        <topology evidence="1">Multi-pass membrane protein</topology>
    </subcellularLocation>
</comment>
<evidence type="ECO:0000313" key="9">
    <source>
        <dbReference type="Proteomes" id="UP001235840"/>
    </source>
</evidence>
<evidence type="ECO:0000256" key="6">
    <source>
        <dbReference type="ARBA" id="ARBA00023136"/>
    </source>
</evidence>
<keyword evidence="3 8" id="KW-0808">Transferase</keyword>
<dbReference type="RefSeq" id="WP_307394544.1">
    <property type="nucleotide sequence ID" value="NZ_BAAADK010000020.1"/>
</dbReference>
<proteinExistence type="predicted"/>
<feature type="transmembrane region" description="Helical" evidence="7">
    <location>
        <begin position="12"/>
        <end position="33"/>
    </location>
</feature>
<dbReference type="PANTHER" id="PTHR22926:SF3">
    <property type="entry name" value="UNDECAPRENYL-PHOSPHATE ALPHA-N-ACETYLGLUCOSAMINYL 1-PHOSPHATE TRANSFERASE"/>
    <property type="match status" value="1"/>
</dbReference>
<feature type="transmembrane region" description="Helical" evidence="7">
    <location>
        <begin position="223"/>
        <end position="240"/>
    </location>
</feature>
<evidence type="ECO:0000256" key="2">
    <source>
        <dbReference type="ARBA" id="ARBA00022475"/>
    </source>
</evidence>
<feature type="transmembrane region" description="Helical" evidence="7">
    <location>
        <begin position="295"/>
        <end position="314"/>
    </location>
</feature>
<feature type="transmembrane region" description="Helical" evidence="7">
    <location>
        <begin position="138"/>
        <end position="156"/>
    </location>
</feature>
<evidence type="ECO:0000313" key="8">
    <source>
        <dbReference type="EMBL" id="MDQ0166384.1"/>
    </source>
</evidence>
<dbReference type="PROSITE" id="PS01348">
    <property type="entry name" value="MRAY_2"/>
    <property type="match status" value="1"/>
</dbReference>
<dbReference type="GO" id="GO:0036380">
    <property type="term" value="F:UDP-N-acetylglucosamine-undecaprenyl-phosphate N-acetylglucosaminephosphotransferase activity"/>
    <property type="evidence" value="ECO:0007669"/>
    <property type="project" value="UniProtKB-EC"/>
</dbReference>
<dbReference type="InterPro" id="IPR018480">
    <property type="entry name" value="PNAcMuramoyl-5peptid_Trfase_CS"/>
</dbReference>
<dbReference type="EC" id="2.7.8.33" evidence="8"/>
<evidence type="ECO:0000256" key="7">
    <source>
        <dbReference type="SAM" id="Phobius"/>
    </source>
</evidence>
<sequence>MEFLYSYSFSPLFYIGAFALAFIVTLLITPWVKKLAFKIGAVDKPNARKVHQKIMPRLGGLAIFVGYVVGYIAFIPKNSLSLGLFLGSLVIILVGVLDDRFELSAKVKLLGQIAAAIIVVSFGFRMELLNLPFEDTPWILGWLAIPLTIFWIVGVTNAVNLIDGLDGLSAGVSGIATAVIFIMSLIMGNAFVALYSLVILGGIIAFLFFNFHPAKIFMGDTGALFLGFNLAALSLLGFKYVTFASFVIPILVLGVPLSDTFFAIVRRIVNRKPISAADKNHLHHRLMEMGLGHRGTVLTIYGISIVFGACAILLSQATMWVSFGVIVLGILALQIGAEAIGLVSSKERPVLNFLKKVFAR</sequence>
<dbReference type="CDD" id="cd06853">
    <property type="entry name" value="GT_WecA_like"/>
    <property type="match status" value="1"/>
</dbReference>
<evidence type="ECO:0000256" key="1">
    <source>
        <dbReference type="ARBA" id="ARBA00004651"/>
    </source>
</evidence>
<evidence type="ECO:0000256" key="4">
    <source>
        <dbReference type="ARBA" id="ARBA00022692"/>
    </source>
</evidence>
<reference evidence="8 9" key="1">
    <citation type="submission" date="2023-07" db="EMBL/GenBank/DDBJ databases">
        <title>Genomic Encyclopedia of Type Strains, Phase IV (KMG-IV): sequencing the most valuable type-strain genomes for metagenomic binning, comparative biology and taxonomic classification.</title>
        <authorList>
            <person name="Goeker M."/>
        </authorList>
    </citation>
    <scope>NUCLEOTIDE SEQUENCE [LARGE SCALE GENOMIC DNA]</scope>
    <source>
        <strain evidence="8 9">DSM 12751</strain>
    </source>
</reference>
<feature type="transmembrane region" description="Helical" evidence="7">
    <location>
        <begin position="192"/>
        <end position="211"/>
    </location>
</feature>
<keyword evidence="9" id="KW-1185">Reference proteome</keyword>
<dbReference type="PANTHER" id="PTHR22926">
    <property type="entry name" value="PHOSPHO-N-ACETYLMURAMOYL-PENTAPEPTIDE-TRANSFERASE"/>
    <property type="match status" value="1"/>
</dbReference>
<keyword evidence="4 7" id="KW-0812">Transmembrane</keyword>
<accession>A0ABT9VZT4</accession>
<name>A0ABT9VZT4_9BACI</name>
<feature type="transmembrane region" description="Helical" evidence="7">
    <location>
        <begin position="320"/>
        <end position="343"/>
    </location>
</feature>
<comment type="caution">
    <text evidence="8">The sequence shown here is derived from an EMBL/GenBank/DDBJ whole genome shotgun (WGS) entry which is preliminary data.</text>
</comment>
<dbReference type="Pfam" id="PF00953">
    <property type="entry name" value="Glycos_transf_4"/>
    <property type="match status" value="1"/>
</dbReference>
<evidence type="ECO:0000256" key="3">
    <source>
        <dbReference type="ARBA" id="ARBA00022679"/>
    </source>
</evidence>
<feature type="transmembrane region" description="Helical" evidence="7">
    <location>
        <begin position="168"/>
        <end position="186"/>
    </location>
</feature>
<dbReference type="Proteomes" id="UP001235840">
    <property type="component" value="Unassembled WGS sequence"/>
</dbReference>
<feature type="transmembrane region" description="Helical" evidence="7">
    <location>
        <begin position="246"/>
        <end position="265"/>
    </location>
</feature>
<keyword evidence="6 7" id="KW-0472">Membrane</keyword>
<dbReference type="InterPro" id="IPR000715">
    <property type="entry name" value="Glycosyl_transferase_4"/>
</dbReference>